<name>A0AC61R7F5_9FIRM</name>
<accession>A0AC61R7F5</accession>
<gene>
    <name evidence="1" type="ORF">E5336_06070</name>
</gene>
<dbReference type="Proteomes" id="UP000308836">
    <property type="component" value="Unassembled WGS sequence"/>
</dbReference>
<organism evidence="1 2">
    <name type="scientific">Dubosiella muris</name>
    <dbReference type="NCBI Taxonomy" id="3038133"/>
    <lineage>
        <taxon>Bacteria</taxon>
        <taxon>Bacillati</taxon>
        <taxon>Bacillota</taxon>
        <taxon>Erysipelotrichia</taxon>
        <taxon>Erysipelotrichales</taxon>
        <taxon>Erysipelotrichaceae</taxon>
        <taxon>Dubosiella</taxon>
    </lineage>
</organism>
<reference evidence="1" key="1">
    <citation type="submission" date="2019-04" db="EMBL/GenBank/DDBJ databases">
        <title>Microbes associate with the intestines of laboratory mice.</title>
        <authorList>
            <person name="Navarre W."/>
            <person name="Wong E."/>
            <person name="Huang K."/>
            <person name="Tropini C."/>
            <person name="Ng K."/>
            <person name="Yu B."/>
        </authorList>
    </citation>
    <scope>NUCLEOTIDE SEQUENCE</scope>
    <source>
        <strain evidence="1">NM09_H32</strain>
    </source>
</reference>
<keyword evidence="2" id="KW-1185">Reference proteome</keyword>
<comment type="caution">
    <text evidence="1">The sequence shown here is derived from an EMBL/GenBank/DDBJ whole genome shotgun (WGS) entry which is preliminary data.</text>
</comment>
<proteinExistence type="predicted"/>
<evidence type="ECO:0000313" key="1">
    <source>
        <dbReference type="EMBL" id="TGY66051.1"/>
    </source>
</evidence>
<sequence>MKDVWKWITGVLGVGVGVLAAWFSYQLITLGMVPNKILAMIVVIVVLLWLIALVLMLRVQSVLSRVLGVVLALALALATGFGTYYLQVTNGALRSLTYGDQIRKISSVYVLNNHVIEKPEQLDGRTIGYVNPDAEGTKRVLDGLKAKGIEVVGKQYESSIQMVNDLKGQAIDGIVLDQSYLGTIEEMEGQNRIREEIVPVFDVEYAIQKTDSSSGVNTASEPFNVLISGIDTYGSIEDVSRSDVNLIASVNPQTHQILVISIPRDFYVETACDASAGCAQGKMDKLTHTGLHGIETTERTLEKLFGIEINYNVRVNFSSLVTIIDELGGVDVDNVDEFTSLHGNYHFAPGKVHLDGDMALGFVRERYSFTEGDRERGRNQMRVLTAIIDKITSPAILSNYAGIMKSISKSFQTNMSTKEIAALVNAQLSSDAPWTIYNYSVNGTGGTDFAYELQNNAYVMYPNEMTISNAKADIDSIFHGETPPYVNH</sequence>
<dbReference type="EMBL" id="SRYG01000010">
    <property type="protein sequence ID" value="TGY66051.1"/>
    <property type="molecule type" value="Genomic_DNA"/>
</dbReference>
<evidence type="ECO:0000313" key="2">
    <source>
        <dbReference type="Proteomes" id="UP000308836"/>
    </source>
</evidence>
<protein>
    <submittedName>
        <fullName evidence="1">LytR family transcriptional regulator</fullName>
    </submittedName>
</protein>